<dbReference type="AlphaFoldDB" id="A0A835YP37"/>
<feature type="region of interest" description="Disordered" evidence="1">
    <location>
        <begin position="237"/>
        <end position="274"/>
    </location>
</feature>
<protein>
    <submittedName>
        <fullName evidence="2">Uncharacterized protein</fullName>
    </submittedName>
</protein>
<proteinExistence type="predicted"/>
<reference evidence="2" key="1">
    <citation type="submission" date="2021-02" db="EMBL/GenBank/DDBJ databases">
        <title>First Annotated Genome of the Yellow-green Alga Tribonema minus.</title>
        <authorList>
            <person name="Mahan K.M."/>
        </authorList>
    </citation>
    <scope>NUCLEOTIDE SEQUENCE</scope>
    <source>
        <strain evidence="2">UTEX B ZZ1240</strain>
    </source>
</reference>
<gene>
    <name evidence="2" type="ORF">JKP88DRAFT_280743</name>
</gene>
<evidence type="ECO:0000313" key="3">
    <source>
        <dbReference type="Proteomes" id="UP000664859"/>
    </source>
</evidence>
<feature type="compositionally biased region" description="Low complexity" evidence="1">
    <location>
        <begin position="252"/>
        <end position="264"/>
    </location>
</feature>
<dbReference type="Proteomes" id="UP000664859">
    <property type="component" value="Unassembled WGS sequence"/>
</dbReference>
<accession>A0A835YP37</accession>
<name>A0A835YP37_9STRA</name>
<keyword evidence="3" id="KW-1185">Reference proteome</keyword>
<dbReference type="EMBL" id="JAFCMP010000510">
    <property type="protein sequence ID" value="KAG5178996.1"/>
    <property type="molecule type" value="Genomic_DNA"/>
</dbReference>
<evidence type="ECO:0000313" key="2">
    <source>
        <dbReference type="EMBL" id="KAG5178996.1"/>
    </source>
</evidence>
<organism evidence="2 3">
    <name type="scientific">Tribonema minus</name>
    <dbReference type="NCBI Taxonomy" id="303371"/>
    <lineage>
        <taxon>Eukaryota</taxon>
        <taxon>Sar</taxon>
        <taxon>Stramenopiles</taxon>
        <taxon>Ochrophyta</taxon>
        <taxon>PX clade</taxon>
        <taxon>Xanthophyceae</taxon>
        <taxon>Tribonematales</taxon>
        <taxon>Tribonemataceae</taxon>
        <taxon>Tribonema</taxon>
    </lineage>
</organism>
<evidence type="ECO:0000256" key="1">
    <source>
        <dbReference type="SAM" id="MobiDB-lite"/>
    </source>
</evidence>
<comment type="caution">
    <text evidence="2">The sequence shown here is derived from an EMBL/GenBank/DDBJ whole genome shotgun (WGS) entry which is preliminary data.</text>
</comment>
<sequence>MYYVNTDGHTASVGEQEKIKYHDGALGSSWAFVPFVQESFGRFGVKTQQFIKKLAQHSAMCSGGNGAQIKSRFAFAKKQIVATLSRSLAQELAERVHAVRAEDEDRTPFIASTQPDLQMDRMALSARVMGHMAATRATGGFGDYVGEGFGGGEELDWDGMQVAASPAWWPTPTQRPSVKPAACCAKIINPDANTCNHDVEDQSLSAAVPAAGDGARLQPTTDTRTLSWGFAAPLRRQLLGGSGAEEQEQKQEQGAAGGRSSQQGFQCAAGDTGG</sequence>